<dbReference type="AlphaFoldDB" id="A0A2S9Y477"/>
<feature type="region of interest" description="Disordered" evidence="1">
    <location>
        <begin position="112"/>
        <end position="140"/>
    </location>
</feature>
<protein>
    <submittedName>
        <fullName evidence="2">Uncharacterized protein</fullName>
    </submittedName>
</protein>
<accession>A0A2S9Y477</accession>
<dbReference type="EMBL" id="PVNL01000119">
    <property type="protein sequence ID" value="PRP99903.1"/>
    <property type="molecule type" value="Genomic_DNA"/>
</dbReference>
<name>A0A2S9Y477_9BACT</name>
<feature type="compositionally biased region" description="Basic residues" evidence="1">
    <location>
        <begin position="113"/>
        <end position="127"/>
    </location>
</feature>
<reference evidence="2 3" key="1">
    <citation type="submission" date="2018-03" db="EMBL/GenBank/DDBJ databases">
        <title>Draft Genome Sequences of the Obligatory Marine Myxobacteria Enhygromyxa salina SWB007.</title>
        <authorList>
            <person name="Poehlein A."/>
            <person name="Moghaddam J.A."/>
            <person name="Harms H."/>
            <person name="Alanjari M."/>
            <person name="Koenig G.M."/>
            <person name="Daniel R."/>
            <person name="Schaeberle T.F."/>
        </authorList>
    </citation>
    <scope>NUCLEOTIDE SEQUENCE [LARGE SCALE GENOMIC DNA]</scope>
    <source>
        <strain evidence="2 3">SWB007</strain>
    </source>
</reference>
<evidence type="ECO:0000256" key="1">
    <source>
        <dbReference type="SAM" id="MobiDB-lite"/>
    </source>
</evidence>
<comment type="caution">
    <text evidence="2">The sequence shown here is derived from an EMBL/GenBank/DDBJ whole genome shotgun (WGS) entry which is preliminary data.</text>
</comment>
<evidence type="ECO:0000313" key="3">
    <source>
        <dbReference type="Proteomes" id="UP000238823"/>
    </source>
</evidence>
<proteinExistence type="predicted"/>
<dbReference type="Proteomes" id="UP000238823">
    <property type="component" value="Unassembled WGS sequence"/>
</dbReference>
<evidence type="ECO:0000313" key="2">
    <source>
        <dbReference type="EMBL" id="PRP99903.1"/>
    </source>
</evidence>
<dbReference type="RefSeq" id="WP_106092982.1">
    <property type="nucleotide sequence ID" value="NZ_PVNL01000119.1"/>
</dbReference>
<dbReference type="OrthoDB" id="5526301at2"/>
<organism evidence="2 3">
    <name type="scientific">Enhygromyxa salina</name>
    <dbReference type="NCBI Taxonomy" id="215803"/>
    <lineage>
        <taxon>Bacteria</taxon>
        <taxon>Pseudomonadati</taxon>
        <taxon>Myxococcota</taxon>
        <taxon>Polyangia</taxon>
        <taxon>Nannocystales</taxon>
        <taxon>Nannocystaceae</taxon>
        <taxon>Enhygromyxa</taxon>
    </lineage>
</organism>
<gene>
    <name evidence="2" type="ORF">ENSA7_61200</name>
</gene>
<sequence length="140" mass="14937">MTSSSKSSGAAAAPPPDPVQAVLDLFEGPLADIQFPDLDRETLREVAGEVERRRAELCAALETVQAARNNLDDGQAALLEQVRRAHAYASVYAEGDEALSAALADIKLDARKLAPKQKRGRPRKKSGKQQTSLSVAEDAA</sequence>